<dbReference type="EMBL" id="BMJQ01000018">
    <property type="protein sequence ID" value="GGF41550.1"/>
    <property type="molecule type" value="Genomic_DNA"/>
</dbReference>
<dbReference type="InterPro" id="IPR036390">
    <property type="entry name" value="WH_DNA-bd_sf"/>
</dbReference>
<evidence type="ECO:0000256" key="6">
    <source>
        <dbReference type="ARBA" id="ARBA00023136"/>
    </source>
</evidence>
<dbReference type="PANTHER" id="PTHR30213:SF0">
    <property type="entry name" value="UPF0761 MEMBRANE PROTEIN YIHY"/>
    <property type="match status" value="1"/>
</dbReference>
<dbReference type="PANTHER" id="PTHR30213">
    <property type="entry name" value="INNER MEMBRANE PROTEIN YHJD"/>
    <property type="match status" value="1"/>
</dbReference>
<comment type="subcellular location">
    <subcellularLocation>
        <location evidence="1 7">Cell membrane</location>
        <topology evidence="1 7">Multi-pass membrane protein</topology>
    </subcellularLocation>
</comment>
<sequence>MIEQKAAERERVATAPARPQPPPQSQPVPDAQQPAEQLWDRAVRFLRHVVKRFIEDGCFAAAGALSYTTLVSIVPLLAISLAVLSAFPIFDKLRERALRLMFDNFVPTVGATVEEYISSFAQSAGKTTAIGLLVLAVTAIMLLATIEDRLDAIWRVHAPRRWMARILIYWTMLTLGPLLFGVGLSVTANLNGITRDLAVVGASHHVIEESLRVLAAYAPFMLEWLGFTLLFCLIPHCPVRWRDGTIGALIATVLFEICKAGFTLYLAHFNSYQAIYGAMAVIPIFLLWMYLSWGVVLFGAEVAAAVPLWGLAAPEEALAQARVDLDLGLAVLALLVEQGRTGGSMQFRTMAGRLAAPVGVLANCLDRLLAGGFVAASVDGGWVLARDLASTRLGDLKRAVETEPDYRRGRRSQRLGRHWQPVTTAEQTALEATVADMLREG</sequence>
<comment type="caution">
    <text evidence="9">The sequence shown here is derived from an EMBL/GenBank/DDBJ whole genome shotgun (WGS) entry which is preliminary data.</text>
</comment>
<keyword evidence="2 7" id="KW-1003">Cell membrane</keyword>
<accession>A0A8J2YYL2</accession>
<dbReference type="SUPFAM" id="SSF46785">
    <property type="entry name" value="Winged helix' DNA-binding domain"/>
    <property type="match status" value="1"/>
</dbReference>
<feature type="transmembrane region" description="Helical" evidence="7">
    <location>
        <begin position="167"/>
        <end position="188"/>
    </location>
</feature>
<feature type="region of interest" description="Disordered" evidence="8">
    <location>
        <begin position="1"/>
        <end position="33"/>
    </location>
</feature>
<dbReference type="Proteomes" id="UP000646365">
    <property type="component" value="Unassembled WGS sequence"/>
</dbReference>
<evidence type="ECO:0000313" key="10">
    <source>
        <dbReference type="Proteomes" id="UP000646365"/>
    </source>
</evidence>
<evidence type="ECO:0000256" key="4">
    <source>
        <dbReference type="ARBA" id="ARBA00022692"/>
    </source>
</evidence>
<evidence type="ECO:0000256" key="1">
    <source>
        <dbReference type="ARBA" id="ARBA00004651"/>
    </source>
</evidence>
<dbReference type="InterPro" id="IPR036388">
    <property type="entry name" value="WH-like_DNA-bd_sf"/>
</dbReference>
<dbReference type="InterPro" id="IPR017039">
    <property type="entry name" value="Virul_fac_BrkB"/>
</dbReference>
<dbReference type="RefSeq" id="WP_189051383.1">
    <property type="nucleotide sequence ID" value="NZ_BMJQ01000018.1"/>
</dbReference>
<reference evidence="9" key="2">
    <citation type="submission" date="2020-09" db="EMBL/GenBank/DDBJ databases">
        <authorList>
            <person name="Sun Q."/>
            <person name="Zhou Y."/>
        </authorList>
    </citation>
    <scope>NUCLEOTIDE SEQUENCE</scope>
    <source>
        <strain evidence="9">CGMCC 1.15725</strain>
    </source>
</reference>
<keyword evidence="10" id="KW-1185">Reference proteome</keyword>
<feature type="transmembrane region" description="Helical" evidence="7">
    <location>
        <begin position="273"/>
        <end position="291"/>
    </location>
</feature>
<evidence type="ECO:0000256" key="8">
    <source>
        <dbReference type="SAM" id="MobiDB-lite"/>
    </source>
</evidence>
<evidence type="ECO:0000256" key="2">
    <source>
        <dbReference type="ARBA" id="ARBA00022475"/>
    </source>
</evidence>
<keyword evidence="3" id="KW-0997">Cell inner membrane</keyword>
<gene>
    <name evidence="9" type="ORF">GCM10011611_54980</name>
</gene>
<comment type="similarity">
    <text evidence="7">Belongs to the UPF0761 family.</text>
</comment>
<dbReference type="Pfam" id="PF03631">
    <property type="entry name" value="Virul_fac_BrkB"/>
    <property type="match status" value="1"/>
</dbReference>
<keyword evidence="6 7" id="KW-0472">Membrane</keyword>
<feature type="transmembrane region" description="Helical" evidence="7">
    <location>
        <begin position="214"/>
        <end position="234"/>
    </location>
</feature>
<keyword evidence="5 7" id="KW-1133">Transmembrane helix</keyword>
<dbReference type="HAMAP" id="MF_00672">
    <property type="entry name" value="UPF0761"/>
    <property type="match status" value="1"/>
</dbReference>
<evidence type="ECO:0000256" key="5">
    <source>
        <dbReference type="ARBA" id="ARBA00022989"/>
    </source>
</evidence>
<feature type="transmembrane region" description="Helical" evidence="7">
    <location>
        <begin position="246"/>
        <end position="267"/>
    </location>
</feature>
<proteinExistence type="inferred from homology"/>
<dbReference type="Gene3D" id="1.10.10.10">
    <property type="entry name" value="Winged helix-like DNA-binding domain superfamily/Winged helix DNA-binding domain"/>
    <property type="match status" value="1"/>
</dbReference>
<evidence type="ECO:0000313" key="9">
    <source>
        <dbReference type="EMBL" id="GGF41550.1"/>
    </source>
</evidence>
<dbReference type="GO" id="GO:0005886">
    <property type="term" value="C:plasma membrane"/>
    <property type="evidence" value="ECO:0007669"/>
    <property type="project" value="UniProtKB-SubCell"/>
</dbReference>
<keyword evidence="4 7" id="KW-0812">Transmembrane</keyword>
<dbReference type="AlphaFoldDB" id="A0A8J2YYL2"/>
<name>A0A8J2YYL2_9PROT</name>
<organism evidence="9 10">
    <name type="scientific">Aliidongia dinghuensis</name>
    <dbReference type="NCBI Taxonomy" id="1867774"/>
    <lineage>
        <taxon>Bacteria</taxon>
        <taxon>Pseudomonadati</taxon>
        <taxon>Pseudomonadota</taxon>
        <taxon>Alphaproteobacteria</taxon>
        <taxon>Rhodospirillales</taxon>
        <taxon>Dongiaceae</taxon>
        <taxon>Aliidongia</taxon>
    </lineage>
</organism>
<evidence type="ECO:0000256" key="7">
    <source>
        <dbReference type="HAMAP-Rule" id="MF_00672"/>
    </source>
</evidence>
<dbReference type="InterPro" id="IPR023679">
    <property type="entry name" value="UPF0761_bac"/>
</dbReference>
<feature type="transmembrane region" description="Helical" evidence="7">
    <location>
        <begin position="57"/>
        <end position="90"/>
    </location>
</feature>
<dbReference type="NCBIfam" id="TIGR00765">
    <property type="entry name" value="yihY_not_rbn"/>
    <property type="match status" value="1"/>
</dbReference>
<evidence type="ECO:0000256" key="3">
    <source>
        <dbReference type="ARBA" id="ARBA00022519"/>
    </source>
</evidence>
<feature type="compositionally biased region" description="Basic and acidic residues" evidence="8">
    <location>
        <begin position="1"/>
        <end position="12"/>
    </location>
</feature>
<reference evidence="9" key="1">
    <citation type="journal article" date="2014" name="Int. J. Syst. Evol. Microbiol.">
        <title>Complete genome sequence of Corynebacterium casei LMG S-19264T (=DSM 44701T), isolated from a smear-ripened cheese.</title>
        <authorList>
            <consortium name="US DOE Joint Genome Institute (JGI-PGF)"/>
            <person name="Walter F."/>
            <person name="Albersmeier A."/>
            <person name="Kalinowski J."/>
            <person name="Ruckert C."/>
        </authorList>
    </citation>
    <scope>NUCLEOTIDE SEQUENCE</scope>
    <source>
        <strain evidence="9">CGMCC 1.15725</strain>
    </source>
</reference>
<protein>
    <recommendedName>
        <fullName evidence="7">UPF0761 membrane protein GCM10011611_54980</fullName>
    </recommendedName>
</protein>
<feature type="transmembrane region" description="Helical" evidence="7">
    <location>
        <begin position="128"/>
        <end position="146"/>
    </location>
</feature>